<dbReference type="EMBL" id="JAVRFH010000006">
    <property type="protein sequence ID" value="MDT0610108.1"/>
    <property type="molecule type" value="Genomic_DNA"/>
</dbReference>
<keyword evidence="1" id="KW-0472">Membrane</keyword>
<feature type="transmembrane region" description="Helical" evidence="1">
    <location>
        <begin position="205"/>
        <end position="229"/>
    </location>
</feature>
<feature type="transmembrane region" description="Helical" evidence="1">
    <location>
        <begin position="63"/>
        <end position="84"/>
    </location>
</feature>
<proteinExistence type="predicted"/>
<sequence length="233" mass="24694">MSDSVDTGATVNASGGNAPLRHLFVGVGVFLQFCGATLLIELFSRVGDQADCGARRAGACEEGSALLGLGAPVFVAGVLVFGLLDRRVGWSGPAMVFSGLSLIYGAAGTGLAFAWNAVTADSVLWAVLAGVIAVLPLGVTAVLLKGFFKGLREGGVRKWAEATFWVLEELPRSKRQRKRLARSRGIGSRRMRNGRLVPETRQEKFHWALFVIESCVALVGGVLAGWFFIVAVS</sequence>
<reference evidence="2" key="1">
    <citation type="submission" date="2024-05" db="EMBL/GenBank/DDBJ databases">
        <title>30 novel species of actinomycetes from the DSMZ collection.</title>
        <authorList>
            <person name="Nouioui I."/>
        </authorList>
    </citation>
    <scope>NUCLEOTIDE SEQUENCE</scope>
    <source>
        <strain evidence="2">DSM 40712</strain>
    </source>
</reference>
<keyword evidence="3" id="KW-1185">Reference proteome</keyword>
<gene>
    <name evidence="2" type="ORF">RM812_07690</name>
</gene>
<evidence type="ECO:0000313" key="3">
    <source>
        <dbReference type="Proteomes" id="UP001180724"/>
    </source>
</evidence>
<protein>
    <submittedName>
        <fullName evidence="2">Uncharacterized protein</fullName>
    </submittedName>
</protein>
<keyword evidence="1" id="KW-1133">Transmembrane helix</keyword>
<feature type="transmembrane region" description="Helical" evidence="1">
    <location>
        <begin position="123"/>
        <end position="148"/>
    </location>
</feature>
<comment type="caution">
    <text evidence="2">The sequence shown here is derived from an EMBL/GenBank/DDBJ whole genome shotgun (WGS) entry which is preliminary data.</text>
</comment>
<keyword evidence="1" id="KW-0812">Transmembrane</keyword>
<evidence type="ECO:0000256" key="1">
    <source>
        <dbReference type="SAM" id="Phobius"/>
    </source>
</evidence>
<feature type="transmembrane region" description="Helical" evidence="1">
    <location>
        <begin position="96"/>
        <end position="117"/>
    </location>
</feature>
<dbReference type="RefSeq" id="WP_311571652.1">
    <property type="nucleotide sequence ID" value="NZ_JAVRFH010000006.1"/>
</dbReference>
<evidence type="ECO:0000313" key="2">
    <source>
        <dbReference type="EMBL" id="MDT0610108.1"/>
    </source>
</evidence>
<organism evidence="2 3">
    <name type="scientific">Streptomyces lancefieldiae</name>
    <dbReference type="NCBI Taxonomy" id="3075520"/>
    <lineage>
        <taxon>Bacteria</taxon>
        <taxon>Bacillati</taxon>
        <taxon>Actinomycetota</taxon>
        <taxon>Actinomycetes</taxon>
        <taxon>Kitasatosporales</taxon>
        <taxon>Streptomycetaceae</taxon>
        <taxon>Streptomyces</taxon>
    </lineage>
</organism>
<feature type="transmembrane region" description="Helical" evidence="1">
    <location>
        <begin position="23"/>
        <end position="43"/>
    </location>
</feature>
<dbReference type="Proteomes" id="UP001180724">
    <property type="component" value="Unassembled WGS sequence"/>
</dbReference>
<name>A0ABU3AM00_9ACTN</name>
<accession>A0ABU3AM00</accession>